<gene>
    <name evidence="7" type="ORF">V4C56_41780</name>
</gene>
<dbReference type="InterPro" id="IPR000700">
    <property type="entry name" value="PAS-assoc_C"/>
</dbReference>
<dbReference type="Gene3D" id="1.20.5.1930">
    <property type="match status" value="1"/>
</dbReference>
<dbReference type="CDD" id="cd16917">
    <property type="entry name" value="HATPase_UhpB-NarQ-NarX-like"/>
    <property type="match status" value="1"/>
</dbReference>
<dbReference type="PANTHER" id="PTHR24421:SF59">
    <property type="entry name" value="OXYGEN SENSOR HISTIDINE KINASE NREB"/>
    <property type="match status" value="1"/>
</dbReference>
<dbReference type="Gene3D" id="3.30.450.20">
    <property type="entry name" value="PAS domain"/>
    <property type="match status" value="1"/>
</dbReference>
<organism evidence="7 8">
    <name type="scientific">Paraburkholderia azotifigens</name>
    <dbReference type="NCBI Taxonomy" id="2057004"/>
    <lineage>
        <taxon>Bacteria</taxon>
        <taxon>Pseudomonadati</taxon>
        <taxon>Pseudomonadota</taxon>
        <taxon>Betaproteobacteria</taxon>
        <taxon>Burkholderiales</taxon>
        <taxon>Burkholderiaceae</taxon>
        <taxon>Paraburkholderia</taxon>
    </lineage>
</organism>
<dbReference type="RefSeq" id="WP_342959776.1">
    <property type="nucleotide sequence ID" value="NZ_JAZHFZ010000067.1"/>
</dbReference>
<dbReference type="PANTHER" id="PTHR24421">
    <property type="entry name" value="NITRATE/NITRITE SENSOR PROTEIN NARX-RELATED"/>
    <property type="match status" value="1"/>
</dbReference>
<dbReference type="InterPro" id="IPR003594">
    <property type="entry name" value="HATPase_dom"/>
</dbReference>
<dbReference type="InterPro" id="IPR036890">
    <property type="entry name" value="HATPase_C_sf"/>
</dbReference>
<feature type="domain" description="PAC" evidence="6">
    <location>
        <begin position="127"/>
        <end position="180"/>
    </location>
</feature>
<dbReference type="CDD" id="cd00130">
    <property type="entry name" value="PAS"/>
    <property type="match status" value="1"/>
</dbReference>
<dbReference type="NCBIfam" id="TIGR00229">
    <property type="entry name" value="sensory_box"/>
    <property type="match status" value="1"/>
</dbReference>
<dbReference type="EMBL" id="JAZHGA010000066">
    <property type="protein sequence ID" value="MEM5346143.1"/>
    <property type="molecule type" value="Genomic_DNA"/>
</dbReference>
<dbReference type="InterPro" id="IPR005467">
    <property type="entry name" value="His_kinase_dom"/>
</dbReference>
<keyword evidence="8" id="KW-1185">Reference proteome</keyword>
<dbReference type="Pfam" id="PF08448">
    <property type="entry name" value="PAS_4"/>
    <property type="match status" value="1"/>
</dbReference>
<evidence type="ECO:0000256" key="1">
    <source>
        <dbReference type="ARBA" id="ARBA00022679"/>
    </source>
</evidence>
<keyword evidence="1" id="KW-0808">Transferase</keyword>
<comment type="caution">
    <text evidence="7">The sequence shown here is derived from an EMBL/GenBank/DDBJ whole genome shotgun (WGS) entry which is preliminary data.</text>
</comment>
<dbReference type="Proteomes" id="UP001481677">
    <property type="component" value="Unassembled WGS sequence"/>
</dbReference>
<dbReference type="GO" id="GO:0016301">
    <property type="term" value="F:kinase activity"/>
    <property type="evidence" value="ECO:0007669"/>
    <property type="project" value="UniProtKB-KW"/>
</dbReference>
<dbReference type="InterPro" id="IPR013656">
    <property type="entry name" value="PAS_4"/>
</dbReference>
<evidence type="ECO:0000256" key="2">
    <source>
        <dbReference type="ARBA" id="ARBA00022777"/>
    </source>
</evidence>
<dbReference type="InterPro" id="IPR035965">
    <property type="entry name" value="PAS-like_dom_sf"/>
</dbReference>
<dbReference type="Pfam" id="PF02518">
    <property type="entry name" value="HATPase_c"/>
    <property type="match status" value="1"/>
</dbReference>
<keyword evidence="3" id="KW-0902">Two-component regulatory system</keyword>
<reference evidence="7 8" key="1">
    <citation type="submission" date="2024-01" db="EMBL/GenBank/DDBJ databases">
        <title>The diversity of rhizobia nodulating Mimosa spp. in eleven states of Brazil covering several biomes is determined by host plant, location, and edaphic factors.</title>
        <authorList>
            <person name="Rouws L."/>
            <person name="Barauna A."/>
            <person name="Beukes C."/>
            <person name="De Faria S.M."/>
            <person name="Gross E."/>
            <person name="Dos Reis Junior F.B."/>
            <person name="Simon M."/>
            <person name="Maluk M."/>
            <person name="Odee D.W."/>
            <person name="Kenicer G."/>
            <person name="Young J.P.W."/>
            <person name="Reis V.M."/>
            <person name="Zilli J."/>
            <person name="James E.K."/>
        </authorList>
    </citation>
    <scope>NUCLEOTIDE SEQUENCE [LARGE SCALE GENOMIC DNA]</scope>
    <source>
        <strain evidence="7 8">JPY530</strain>
    </source>
</reference>
<dbReference type="PROSITE" id="PS50113">
    <property type="entry name" value="PAC"/>
    <property type="match status" value="1"/>
</dbReference>
<evidence type="ECO:0000256" key="3">
    <source>
        <dbReference type="ARBA" id="ARBA00023012"/>
    </source>
</evidence>
<dbReference type="SUPFAM" id="SSF55874">
    <property type="entry name" value="ATPase domain of HSP90 chaperone/DNA topoisomerase II/histidine kinase"/>
    <property type="match status" value="1"/>
</dbReference>
<evidence type="ECO:0000259" key="6">
    <source>
        <dbReference type="PROSITE" id="PS50113"/>
    </source>
</evidence>
<dbReference type="InterPro" id="IPR050482">
    <property type="entry name" value="Sensor_HK_TwoCompSys"/>
</dbReference>
<name>A0ABU9RH58_9BURK</name>
<evidence type="ECO:0000259" key="5">
    <source>
        <dbReference type="PROSITE" id="PS50112"/>
    </source>
</evidence>
<dbReference type="InterPro" id="IPR011712">
    <property type="entry name" value="Sig_transdc_His_kin_sub3_dim/P"/>
</dbReference>
<evidence type="ECO:0000313" key="8">
    <source>
        <dbReference type="Proteomes" id="UP001481677"/>
    </source>
</evidence>
<feature type="domain" description="Histidine kinase" evidence="4">
    <location>
        <begin position="206"/>
        <end position="395"/>
    </location>
</feature>
<dbReference type="Pfam" id="PF07730">
    <property type="entry name" value="HisKA_3"/>
    <property type="match status" value="1"/>
</dbReference>
<sequence length="395" mass="43637">MNQLLEVILAKISRIPADPRHIPEKDAEGNVVSVLGVTRNVTEFRRMEIALGASEAAFRTLAANAPEMIARYDSSLRYNYVNPKFEQVTGLRSEDVIGRTPSELSTIAFPRLLAVMPMLEDAIERGGAVKRDLAWEIDGKPVGWQISAVPEYDVSGDAHGVLTIWADISERLETEQRLLQSNQLLQEATARRESAREEERKRIAREMHDELGQQLTALRLGVSALRIEFGSSIQRLDDRLRGLVTLCDQTMQVVRHVITSLRPAALDAGIIPAIEWLVAEFSRDTGIGCELHIPDDSLELDEERSVAMFRIVQEALTNVARHARACQISVSIVQAAAYWIIKIHDDGCGFDRASPRPNSFGLLGMKERALMLGGDVSISSAPGRGTLITACLPVV</sequence>
<dbReference type="InterPro" id="IPR000014">
    <property type="entry name" value="PAS"/>
</dbReference>
<dbReference type="Gene3D" id="3.30.565.10">
    <property type="entry name" value="Histidine kinase-like ATPase, C-terminal domain"/>
    <property type="match status" value="1"/>
</dbReference>
<dbReference type="SMART" id="SM00091">
    <property type="entry name" value="PAS"/>
    <property type="match status" value="1"/>
</dbReference>
<evidence type="ECO:0000313" key="7">
    <source>
        <dbReference type="EMBL" id="MEM5346143.1"/>
    </source>
</evidence>
<proteinExistence type="predicted"/>
<protein>
    <submittedName>
        <fullName evidence="7">PAS domain-containing sensor histidine kinase</fullName>
    </submittedName>
</protein>
<keyword evidence="2 7" id="KW-0418">Kinase</keyword>
<feature type="domain" description="PAS" evidence="5">
    <location>
        <begin position="54"/>
        <end position="126"/>
    </location>
</feature>
<dbReference type="SMART" id="SM00387">
    <property type="entry name" value="HATPase_c"/>
    <property type="match status" value="1"/>
</dbReference>
<evidence type="ECO:0000259" key="4">
    <source>
        <dbReference type="PROSITE" id="PS50109"/>
    </source>
</evidence>
<accession>A0ABU9RH58</accession>
<dbReference type="PROSITE" id="PS50109">
    <property type="entry name" value="HIS_KIN"/>
    <property type="match status" value="1"/>
</dbReference>
<dbReference type="PROSITE" id="PS50112">
    <property type="entry name" value="PAS"/>
    <property type="match status" value="1"/>
</dbReference>
<dbReference type="SUPFAM" id="SSF55785">
    <property type="entry name" value="PYP-like sensor domain (PAS domain)"/>
    <property type="match status" value="1"/>
</dbReference>